<evidence type="ECO:0000313" key="1">
    <source>
        <dbReference type="EMBL" id="KAI7725326.1"/>
    </source>
</evidence>
<keyword evidence="2" id="KW-1185">Reference proteome</keyword>
<gene>
    <name evidence="1" type="ORF">M8C21_029674</name>
</gene>
<feature type="non-terminal residue" evidence="1">
    <location>
        <position position="1"/>
    </location>
</feature>
<comment type="caution">
    <text evidence="1">The sequence shown here is derived from an EMBL/GenBank/DDBJ whole genome shotgun (WGS) entry which is preliminary data.</text>
</comment>
<dbReference type="EMBL" id="JAMZMK010011975">
    <property type="protein sequence ID" value="KAI7725326.1"/>
    <property type="molecule type" value="Genomic_DNA"/>
</dbReference>
<dbReference type="Proteomes" id="UP001206925">
    <property type="component" value="Unassembled WGS sequence"/>
</dbReference>
<organism evidence="1 2">
    <name type="scientific">Ambrosia artemisiifolia</name>
    <name type="common">Common ragweed</name>
    <dbReference type="NCBI Taxonomy" id="4212"/>
    <lineage>
        <taxon>Eukaryota</taxon>
        <taxon>Viridiplantae</taxon>
        <taxon>Streptophyta</taxon>
        <taxon>Embryophyta</taxon>
        <taxon>Tracheophyta</taxon>
        <taxon>Spermatophyta</taxon>
        <taxon>Magnoliopsida</taxon>
        <taxon>eudicotyledons</taxon>
        <taxon>Gunneridae</taxon>
        <taxon>Pentapetalae</taxon>
        <taxon>asterids</taxon>
        <taxon>campanulids</taxon>
        <taxon>Asterales</taxon>
        <taxon>Asteraceae</taxon>
        <taxon>Asteroideae</taxon>
        <taxon>Heliantheae alliance</taxon>
        <taxon>Heliantheae</taxon>
        <taxon>Ambrosia</taxon>
    </lineage>
</organism>
<protein>
    <submittedName>
        <fullName evidence="1">Uncharacterized protein</fullName>
    </submittedName>
</protein>
<proteinExistence type="predicted"/>
<name>A0AAD5BL80_AMBAR</name>
<sequence>MVMGQSLPRVHSHTHTCNPSWIHSEGGCLNEAERTVQKLIVNKFVKFRKDNGRFPANLLLCKCNDTRDVRKPNELGTT</sequence>
<accession>A0AAD5BL80</accession>
<reference evidence="1" key="1">
    <citation type="submission" date="2022-06" db="EMBL/GenBank/DDBJ databases">
        <title>Uncovering the hologenomic basis of an extraordinary plant invasion.</title>
        <authorList>
            <person name="Bieker V.C."/>
            <person name="Martin M.D."/>
            <person name="Gilbert T."/>
            <person name="Hodgins K."/>
            <person name="Battlay P."/>
            <person name="Petersen B."/>
            <person name="Wilson J."/>
        </authorList>
    </citation>
    <scope>NUCLEOTIDE SEQUENCE</scope>
    <source>
        <strain evidence="1">AA19_3_7</strain>
        <tissue evidence="1">Leaf</tissue>
    </source>
</reference>
<dbReference type="AlphaFoldDB" id="A0AAD5BL80"/>
<evidence type="ECO:0000313" key="2">
    <source>
        <dbReference type="Proteomes" id="UP001206925"/>
    </source>
</evidence>